<protein>
    <submittedName>
        <fullName evidence="1">Uncharacterized protein</fullName>
    </submittedName>
</protein>
<name>A0ABY2WUN7_9RHOB</name>
<sequence>MPTKPFALTLVLSFTCLFAVQESRAGNESRSAAYPLANGLIEVVADFSENAIYWCGAGDYALRRLSKRGTERIYVWQGPAASTARPGERAVTFGFERPPGVEQVNSLTNDVSIVGNSLSVAQAKKTCDERTSSG</sequence>
<keyword evidence="2" id="KW-1185">Reference proteome</keyword>
<gene>
    <name evidence="1" type="ORF">FGK63_16935</name>
</gene>
<reference evidence="1 2" key="1">
    <citation type="submission" date="2019-05" db="EMBL/GenBank/DDBJ databases">
        <title>Ruegeria sp. nov., isolated from tidal flat.</title>
        <authorList>
            <person name="Kim W."/>
        </authorList>
    </citation>
    <scope>NUCLEOTIDE SEQUENCE [LARGE SCALE GENOMIC DNA]</scope>
    <source>
        <strain evidence="1 2">CAU 1488</strain>
    </source>
</reference>
<comment type="caution">
    <text evidence="1">The sequence shown here is derived from an EMBL/GenBank/DDBJ whole genome shotgun (WGS) entry which is preliminary data.</text>
</comment>
<dbReference type="RefSeq" id="WP_138844463.1">
    <property type="nucleotide sequence ID" value="NZ_VCPD01000007.1"/>
</dbReference>
<dbReference type="Proteomes" id="UP001193035">
    <property type="component" value="Unassembled WGS sequence"/>
</dbReference>
<accession>A0ABY2WUN7</accession>
<dbReference type="EMBL" id="VCPD01000007">
    <property type="protein sequence ID" value="TMV04769.1"/>
    <property type="molecule type" value="Genomic_DNA"/>
</dbReference>
<evidence type="ECO:0000313" key="2">
    <source>
        <dbReference type="Proteomes" id="UP001193035"/>
    </source>
</evidence>
<evidence type="ECO:0000313" key="1">
    <source>
        <dbReference type="EMBL" id="TMV04769.1"/>
    </source>
</evidence>
<proteinExistence type="predicted"/>
<organism evidence="1 2">
    <name type="scientific">Ruegeria sediminis</name>
    <dbReference type="NCBI Taxonomy" id="2583820"/>
    <lineage>
        <taxon>Bacteria</taxon>
        <taxon>Pseudomonadati</taxon>
        <taxon>Pseudomonadota</taxon>
        <taxon>Alphaproteobacteria</taxon>
        <taxon>Rhodobacterales</taxon>
        <taxon>Roseobacteraceae</taxon>
        <taxon>Ruegeria</taxon>
    </lineage>
</organism>